<comment type="similarity">
    <text evidence="3">Belongs to the ATPase epsilon chain family.</text>
</comment>
<evidence type="ECO:0000256" key="9">
    <source>
        <dbReference type="ARBA" id="ARBA00023196"/>
    </source>
</evidence>
<dbReference type="GO" id="GO:0005886">
    <property type="term" value="C:plasma membrane"/>
    <property type="evidence" value="ECO:0007669"/>
    <property type="project" value="UniProtKB-SubCell"/>
</dbReference>
<comment type="function">
    <text evidence="1">Produces ATP from ADP in the presence of a proton gradient across the membrane.</text>
</comment>
<feature type="domain" description="ATP synthase epsilon subunit C-terminal" evidence="12">
    <location>
        <begin position="89"/>
        <end position="133"/>
    </location>
</feature>
<evidence type="ECO:0000256" key="2">
    <source>
        <dbReference type="ARBA" id="ARBA00004202"/>
    </source>
</evidence>
<dbReference type="FunFam" id="1.20.5.440:FF:000001">
    <property type="entry name" value="ATP synthase epsilon chain"/>
    <property type="match status" value="1"/>
</dbReference>
<dbReference type="Gene3D" id="2.60.15.10">
    <property type="entry name" value="F0F1 ATP synthase delta/epsilon subunit, N-terminal"/>
    <property type="match status" value="1"/>
</dbReference>
<evidence type="ECO:0000259" key="12">
    <source>
        <dbReference type="Pfam" id="PF00401"/>
    </source>
</evidence>
<dbReference type="InterPro" id="IPR020547">
    <property type="entry name" value="ATP_synth_F1_esu_C"/>
</dbReference>
<feature type="coiled-coil region" evidence="11">
    <location>
        <begin position="92"/>
        <end position="135"/>
    </location>
</feature>
<dbReference type="InterPro" id="IPR020546">
    <property type="entry name" value="ATP_synth_F1_dsu/esu_N"/>
</dbReference>
<keyword evidence="8" id="KW-0472">Membrane</keyword>
<dbReference type="NCBIfam" id="TIGR01216">
    <property type="entry name" value="ATP_synt_epsi"/>
    <property type="match status" value="1"/>
</dbReference>
<evidence type="ECO:0000256" key="3">
    <source>
        <dbReference type="ARBA" id="ARBA00005712"/>
    </source>
</evidence>
<evidence type="ECO:0000259" key="13">
    <source>
        <dbReference type="Pfam" id="PF02823"/>
    </source>
</evidence>
<evidence type="ECO:0000256" key="11">
    <source>
        <dbReference type="SAM" id="Coils"/>
    </source>
</evidence>
<keyword evidence="6" id="KW-0375">Hydrogen ion transport</keyword>
<dbReference type="Pfam" id="PF00401">
    <property type="entry name" value="ATP-synt_DE"/>
    <property type="match status" value="1"/>
</dbReference>
<keyword evidence="9" id="KW-0139">CF(1)</keyword>
<protein>
    <submittedName>
        <fullName evidence="14">ATP synthase epsilon chain</fullName>
    </submittedName>
</protein>
<dbReference type="Gene3D" id="1.20.5.440">
    <property type="entry name" value="ATP synthase delta/epsilon subunit, C-terminal domain"/>
    <property type="match status" value="1"/>
</dbReference>
<sequence>MAKKFDVEIVTAQGRFWRGEADMVIMHTVEGEMAVMAGHIPVVAALKPSPLRIRDENGTMQIVSVGGGFMEMEGKKATFLLRSAEWPKHIDVARAEEAKRRAEERLLKADDTTDQERAEAALQRAVSRLKIAQSNRE</sequence>
<accession>A0A645AWL3</accession>
<dbReference type="InterPro" id="IPR001469">
    <property type="entry name" value="ATP_synth_F1_dsu/esu"/>
</dbReference>
<comment type="subcellular location">
    <subcellularLocation>
        <location evidence="2">Cell membrane</location>
        <topology evidence="2">Peripheral membrane protein</topology>
    </subcellularLocation>
</comment>
<keyword evidence="11" id="KW-0175">Coiled coil</keyword>
<dbReference type="SUPFAM" id="SSF51344">
    <property type="entry name" value="Epsilon subunit of F1F0-ATP synthase N-terminal domain"/>
    <property type="match status" value="1"/>
</dbReference>
<keyword evidence="4" id="KW-0813">Transport</keyword>
<evidence type="ECO:0000256" key="10">
    <source>
        <dbReference type="ARBA" id="ARBA00023310"/>
    </source>
</evidence>
<comment type="caution">
    <text evidence="14">The sequence shown here is derived from an EMBL/GenBank/DDBJ whole genome shotgun (WGS) entry which is preliminary data.</text>
</comment>
<keyword evidence="5" id="KW-1003">Cell membrane</keyword>
<evidence type="ECO:0000256" key="8">
    <source>
        <dbReference type="ARBA" id="ARBA00023136"/>
    </source>
</evidence>
<dbReference type="AlphaFoldDB" id="A0A645AWL3"/>
<evidence type="ECO:0000256" key="7">
    <source>
        <dbReference type="ARBA" id="ARBA00023065"/>
    </source>
</evidence>
<keyword evidence="7" id="KW-0406">Ion transport</keyword>
<organism evidence="14">
    <name type="scientific">bioreactor metagenome</name>
    <dbReference type="NCBI Taxonomy" id="1076179"/>
    <lineage>
        <taxon>unclassified sequences</taxon>
        <taxon>metagenomes</taxon>
        <taxon>ecological metagenomes</taxon>
    </lineage>
</organism>
<proteinExistence type="inferred from homology"/>
<dbReference type="EMBL" id="VSSQ01016370">
    <property type="protein sequence ID" value="MPM57635.1"/>
    <property type="molecule type" value="Genomic_DNA"/>
</dbReference>
<name>A0A645AWL3_9ZZZZ</name>
<dbReference type="CDD" id="cd12152">
    <property type="entry name" value="F1-ATPase_delta"/>
    <property type="match status" value="1"/>
</dbReference>
<dbReference type="PANTHER" id="PTHR13822">
    <property type="entry name" value="ATP SYNTHASE DELTA/EPSILON CHAIN"/>
    <property type="match status" value="1"/>
</dbReference>
<dbReference type="NCBIfam" id="NF009977">
    <property type="entry name" value="PRK13442.1"/>
    <property type="match status" value="1"/>
</dbReference>
<dbReference type="GO" id="GO:0046933">
    <property type="term" value="F:proton-transporting ATP synthase activity, rotational mechanism"/>
    <property type="evidence" value="ECO:0007669"/>
    <property type="project" value="InterPro"/>
</dbReference>
<dbReference type="GO" id="GO:0045259">
    <property type="term" value="C:proton-transporting ATP synthase complex"/>
    <property type="evidence" value="ECO:0007669"/>
    <property type="project" value="UniProtKB-KW"/>
</dbReference>
<dbReference type="SUPFAM" id="SSF46604">
    <property type="entry name" value="Epsilon subunit of F1F0-ATP synthase C-terminal domain"/>
    <property type="match status" value="1"/>
</dbReference>
<dbReference type="HAMAP" id="MF_00530">
    <property type="entry name" value="ATP_synth_epsil_bac"/>
    <property type="match status" value="1"/>
</dbReference>
<keyword evidence="10" id="KW-0066">ATP synthesis</keyword>
<gene>
    <name evidence="14" type="primary">atpC_40</name>
    <name evidence="14" type="ORF">SDC9_104458</name>
</gene>
<reference evidence="14" key="1">
    <citation type="submission" date="2019-08" db="EMBL/GenBank/DDBJ databases">
        <authorList>
            <person name="Kucharzyk K."/>
            <person name="Murdoch R.W."/>
            <person name="Higgins S."/>
            <person name="Loffler F."/>
        </authorList>
    </citation>
    <scope>NUCLEOTIDE SEQUENCE</scope>
</reference>
<evidence type="ECO:0000256" key="4">
    <source>
        <dbReference type="ARBA" id="ARBA00022448"/>
    </source>
</evidence>
<evidence type="ECO:0000313" key="14">
    <source>
        <dbReference type="EMBL" id="MPM57635.1"/>
    </source>
</evidence>
<dbReference type="InterPro" id="IPR036771">
    <property type="entry name" value="ATPsynth_dsu/esu_N"/>
</dbReference>
<evidence type="ECO:0000256" key="1">
    <source>
        <dbReference type="ARBA" id="ARBA00003543"/>
    </source>
</evidence>
<dbReference type="PANTHER" id="PTHR13822:SF10">
    <property type="entry name" value="ATP SYNTHASE EPSILON CHAIN, CHLOROPLASTIC"/>
    <property type="match status" value="1"/>
</dbReference>
<feature type="domain" description="ATP synthase F1 complex delta/epsilon subunit N-terminal" evidence="13">
    <location>
        <begin position="5"/>
        <end position="84"/>
    </location>
</feature>
<evidence type="ECO:0000256" key="6">
    <source>
        <dbReference type="ARBA" id="ARBA00022781"/>
    </source>
</evidence>
<dbReference type="Pfam" id="PF02823">
    <property type="entry name" value="ATP-synt_DE_N"/>
    <property type="match status" value="1"/>
</dbReference>
<evidence type="ECO:0000256" key="5">
    <source>
        <dbReference type="ARBA" id="ARBA00022475"/>
    </source>
</evidence>
<dbReference type="InterPro" id="IPR036794">
    <property type="entry name" value="ATP_F1_dsu/esu_C_sf"/>
</dbReference>